<dbReference type="PANTHER" id="PTHR24421:SF10">
    <property type="entry name" value="NITRATE_NITRITE SENSOR PROTEIN NARQ"/>
    <property type="match status" value="1"/>
</dbReference>
<dbReference type="PANTHER" id="PTHR24421">
    <property type="entry name" value="NITRATE/NITRITE SENSOR PROTEIN NARX-RELATED"/>
    <property type="match status" value="1"/>
</dbReference>
<dbReference type="CDD" id="cd16917">
    <property type="entry name" value="HATPase_UhpB-NarQ-NarX-like"/>
    <property type="match status" value="1"/>
</dbReference>
<evidence type="ECO:0000256" key="7">
    <source>
        <dbReference type="ARBA" id="ARBA00022840"/>
    </source>
</evidence>
<evidence type="ECO:0000313" key="14">
    <source>
        <dbReference type="Proteomes" id="UP001499863"/>
    </source>
</evidence>
<name>A0ABN1YI40_9ACTN</name>
<dbReference type="Pfam" id="PF23539">
    <property type="entry name" value="DUF7134"/>
    <property type="match status" value="1"/>
</dbReference>
<evidence type="ECO:0000256" key="6">
    <source>
        <dbReference type="ARBA" id="ARBA00022777"/>
    </source>
</evidence>
<evidence type="ECO:0000256" key="1">
    <source>
        <dbReference type="ARBA" id="ARBA00000085"/>
    </source>
</evidence>
<dbReference type="Gene3D" id="3.30.565.10">
    <property type="entry name" value="Histidine kinase-like ATPase, C-terminal domain"/>
    <property type="match status" value="1"/>
</dbReference>
<dbReference type="EMBL" id="BAAAKJ010000427">
    <property type="protein sequence ID" value="GAA1412177.1"/>
    <property type="molecule type" value="Genomic_DNA"/>
</dbReference>
<dbReference type="Pfam" id="PF07730">
    <property type="entry name" value="HisKA_3"/>
    <property type="match status" value="1"/>
</dbReference>
<evidence type="ECO:0000259" key="11">
    <source>
        <dbReference type="Pfam" id="PF07730"/>
    </source>
</evidence>
<evidence type="ECO:0000256" key="5">
    <source>
        <dbReference type="ARBA" id="ARBA00022741"/>
    </source>
</evidence>
<comment type="catalytic activity">
    <reaction evidence="1">
        <text>ATP + protein L-histidine = ADP + protein N-phospho-L-histidine.</text>
        <dbReference type="EC" id="2.7.13.3"/>
    </reaction>
</comment>
<feature type="domain" description="Histidine kinase/HSP90-like ATPase" evidence="10">
    <location>
        <begin position="311"/>
        <end position="402"/>
    </location>
</feature>
<keyword evidence="9" id="KW-0812">Transmembrane</keyword>
<keyword evidence="6 13" id="KW-0418">Kinase</keyword>
<feature type="domain" description="DUF7134" evidence="12">
    <location>
        <begin position="24"/>
        <end position="172"/>
    </location>
</feature>
<protein>
    <recommendedName>
        <fullName evidence="2">histidine kinase</fullName>
        <ecNumber evidence="2">2.7.13.3</ecNumber>
    </recommendedName>
</protein>
<evidence type="ECO:0000256" key="9">
    <source>
        <dbReference type="SAM" id="Phobius"/>
    </source>
</evidence>
<organism evidence="13 14">
    <name type="scientific">Kitasatospora putterlickiae</name>
    <dbReference type="NCBI Taxonomy" id="221725"/>
    <lineage>
        <taxon>Bacteria</taxon>
        <taxon>Bacillati</taxon>
        <taxon>Actinomycetota</taxon>
        <taxon>Actinomycetes</taxon>
        <taxon>Kitasatosporales</taxon>
        <taxon>Streptomycetaceae</taxon>
        <taxon>Kitasatospora</taxon>
    </lineage>
</organism>
<keyword evidence="4" id="KW-0808">Transferase</keyword>
<evidence type="ECO:0000259" key="10">
    <source>
        <dbReference type="Pfam" id="PF02518"/>
    </source>
</evidence>
<evidence type="ECO:0000259" key="12">
    <source>
        <dbReference type="Pfam" id="PF23539"/>
    </source>
</evidence>
<feature type="transmembrane region" description="Helical" evidence="9">
    <location>
        <begin position="151"/>
        <end position="172"/>
    </location>
</feature>
<keyword evidence="8" id="KW-0902">Two-component regulatory system</keyword>
<keyword evidence="14" id="KW-1185">Reference proteome</keyword>
<dbReference type="InterPro" id="IPR036890">
    <property type="entry name" value="HATPase_C_sf"/>
</dbReference>
<dbReference type="InterPro" id="IPR055558">
    <property type="entry name" value="DUF7134"/>
</dbReference>
<dbReference type="InterPro" id="IPR003594">
    <property type="entry name" value="HATPase_dom"/>
</dbReference>
<dbReference type="InterPro" id="IPR011712">
    <property type="entry name" value="Sig_transdc_His_kin_sub3_dim/P"/>
</dbReference>
<dbReference type="Gene3D" id="1.20.5.1930">
    <property type="match status" value="1"/>
</dbReference>
<feature type="transmembrane region" description="Helical" evidence="9">
    <location>
        <begin position="21"/>
        <end position="42"/>
    </location>
</feature>
<evidence type="ECO:0000256" key="2">
    <source>
        <dbReference type="ARBA" id="ARBA00012438"/>
    </source>
</evidence>
<evidence type="ECO:0000256" key="3">
    <source>
        <dbReference type="ARBA" id="ARBA00022553"/>
    </source>
</evidence>
<dbReference type="Proteomes" id="UP001499863">
    <property type="component" value="Unassembled WGS sequence"/>
</dbReference>
<keyword evidence="5" id="KW-0547">Nucleotide-binding</keyword>
<dbReference type="GO" id="GO:0016301">
    <property type="term" value="F:kinase activity"/>
    <property type="evidence" value="ECO:0007669"/>
    <property type="project" value="UniProtKB-KW"/>
</dbReference>
<accession>A0ABN1YI40</accession>
<evidence type="ECO:0000313" key="13">
    <source>
        <dbReference type="EMBL" id="GAA1412177.1"/>
    </source>
</evidence>
<dbReference type="EC" id="2.7.13.3" evidence="2"/>
<feature type="transmembrane region" description="Helical" evidence="9">
    <location>
        <begin position="77"/>
        <end position="98"/>
    </location>
</feature>
<dbReference type="SUPFAM" id="SSF55874">
    <property type="entry name" value="ATPase domain of HSP90 chaperone/DNA topoisomerase II/histidine kinase"/>
    <property type="match status" value="1"/>
</dbReference>
<evidence type="ECO:0000256" key="4">
    <source>
        <dbReference type="ARBA" id="ARBA00022679"/>
    </source>
</evidence>
<comment type="caution">
    <text evidence="13">The sequence shown here is derived from an EMBL/GenBank/DDBJ whole genome shotgun (WGS) entry which is preliminary data.</text>
</comment>
<reference evidence="13 14" key="1">
    <citation type="journal article" date="2019" name="Int. J. Syst. Evol. Microbiol.">
        <title>The Global Catalogue of Microorganisms (GCM) 10K type strain sequencing project: providing services to taxonomists for standard genome sequencing and annotation.</title>
        <authorList>
            <consortium name="The Broad Institute Genomics Platform"/>
            <consortium name="The Broad Institute Genome Sequencing Center for Infectious Disease"/>
            <person name="Wu L."/>
            <person name="Ma J."/>
        </authorList>
    </citation>
    <scope>NUCLEOTIDE SEQUENCE [LARGE SCALE GENOMIC DNA]</scope>
    <source>
        <strain evidence="13 14">JCM 12393</strain>
    </source>
</reference>
<evidence type="ECO:0000256" key="8">
    <source>
        <dbReference type="ARBA" id="ARBA00023012"/>
    </source>
</evidence>
<gene>
    <name evidence="13" type="ORF">GCM10009639_64350</name>
</gene>
<feature type="domain" description="Signal transduction histidine kinase subgroup 3 dimerisation and phosphoacceptor" evidence="11">
    <location>
        <begin position="199"/>
        <end position="263"/>
    </location>
</feature>
<sequence length="413" mass="44620">MAAVAQERGQARRQGAARWLQSVWVQDTAVAVMAVIPELLYFGTLIDPEADTRQRIGMLLLALAEALALVMRRRRPLAVFAVVWAIAFTSDLLSWANALDYTPCFGLYIALYTVASQYRLRVAATVLVAALVPMGMAIAETIGDYEGPQTVPVLVSNIAFYVPATLVVWGFARWSLATRTAAARHREEVAEARLRVTQERVRIARELHDIVANAVAVIVMRAETARATALEDPARADAFAHIEALGRQTMAELRHMLRLLRSSEAAVEEGYTHGLGDLERLLADVRKAGVRISLEVRGTPVRIDDSVGQTAYRLIQEAATNITKHAGPGTRAVVRITWDQALLIEVVDDGAGRPPDGESEVGRGLSTGHGLLGLRERVALYGGLLSAEPYGPGFRVAAALPVSTASGAAPVPR</sequence>
<keyword evidence="7" id="KW-0067">ATP-binding</keyword>
<dbReference type="InterPro" id="IPR050482">
    <property type="entry name" value="Sensor_HK_TwoCompSys"/>
</dbReference>
<dbReference type="Pfam" id="PF02518">
    <property type="entry name" value="HATPase_c"/>
    <property type="match status" value="1"/>
</dbReference>
<proteinExistence type="predicted"/>
<feature type="transmembrane region" description="Helical" evidence="9">
    <location>
        <begin position="118"/>
        <end position="139"/>
    </location>
</feature>
<keyword evidence="9" id="KW-1133">Transmembrane helix</keyword>
<keyword evidence="3" id="KW-0597">Phosphoprotein</keyword>
<keyword evidence="9" id="KW-0472">Membrane</keyword>